<evidence type="ECO:0000313" key="7">
    <source>
        <dbReference type="Proteomes" id="UP000030008"/>
    </source>
</evidence>
<gene>
    <name evidence="6" type="ORF">CIAN88_06730</name>
</gene>
<reference evidence="6 7" key="1">
    <citation type="submission" date="2014-08" db="EMBL/GenBank/DDBJ databases">
        <title>Clostridium innocuum, an unnegligible vancomycin-resistant pathogen causing extra-intestinal infections.</title>
        <authorList>
            <person name="Feng Y."/>
            <person name="Chiu C.-H."/>
        </authorList>
    </citation>
    <scope>NUCLEOTIDE SEQUENCE [LARGE SCALE GENOMIC DNA]</scope>
    <source>
        <strain evidence="6 7">AN88</strain>
    </source>
</reference>
<sequence length="362" mass="40475">MKEAVLIGAGQTGRGFIAPILQTNAYHITFIDKNKELIDRLNAEKSYTVHYFGDGKEPVTITGYDAYTTADEEVIEKLAHSDLITTSVFAGNIKELVGLLSAAAELCGEKQLRIVCCENGVHVKQPLVDANISDSISEGVIFCTTLQPKEKSLALISEDVAELPVDGSVKGMIPDIVGMPLEADFPSLIQRKIYTYNFMSAIVAYLGDYLQYEVYGEAANDPQIMELMDRAVPVVSTIIAREYAVEQDVQLAFTMRAVHKFRNRDIYDTVYRNARQAQRKLGKEERLYEPLRLAEKYGQKCGYILLAAAAAMRYAVVKENSNPDTLMKMYENFHSADKLKEVYGLLKESISLKDVIKFCAEF</sequence>
<protein>
    <submittedName>
        <fullName evidence="6">Mannitol dehydrogenase</fullName>
    </submittedName>
</protein>
<feature type="domain" description="Mannitol dehydrogenase N-terminal" evidence="4">
    <location>
        <begin position="3"/>
        <end position="126"/>
    </location>
</feature>
<feature type="domain" description="Mannitol dehydrogenase C-terminal" evidence="5">
    <location>
        <begin position="189"/>
        <end position="322"/>
    </location>
</feature>
<dbReference type="InterPro" id="IPR013328">
    <property type="entry name" value="6PGD_dom2"/>
</dbReference>
<dbReference type="InterPro" id="IPR013131">
    <property type="entry name" value="Mannitol_DH_N"/>
</dbReference>
<dbReference type="InterPro" id="IPR013118">
    <property type="entry name" value="Mannitol_DH_C"/>
</dbReference>
<dbReference type="Proteomes" id="UP000030008">
    <property type="component" value="Unassembled WGS sequence"/>
</dbReference>
<dbReference type="GO" id="GO:0005829">
    <property type="term" value="C:cytosol"/>
    <property type="evidence" value="ECO:0007669"/>
    <property type="project" value="TreeGrafter"/>
</dbReference>
<dbReference type="InterPro" id="IPR036291">
    <property type="entry name" value="NAD(P)-bd_dom_sf"/>
</dbReference>
<dbReference type="SUPFAM" id="SSF48179">
    <property type="entry name" value="6-phosphogluconate dehydrogenase C-terminal domain-like"/>
    <property type="match status" value="1"/>
</dbReference>
<keyword evidence="1" id="KW-0560">Oxidoreductase</keyword>
<organism evidence="6 7">
    <name type="scientific">Clostridium innocuum</name>
    <dbReference type="NCBI Taxonomy" id="1522"/>
    <lineage>
        <taxon>Bacteria</taxon>
        <taxon>Bacillati</taxon>
        <taxon>Bacillota</taxon>
        <taxon>Clostridia</taxon>
        <taxon>Eubacteriales</taxon>
        <taxon>Clostridiaceae</taxon>
        <taxon>Clostridium</taxon>
    </lineage>
</organism>
<dbReference type="PANTHER" id="PTHR30524:SF0">
    <property type="entry name" value="ALTRONATE OXIDOREDUCTASE-RELATED"/>
    <property type="match status" value="1"/>
</dbReference>
<dbReference type="Gene3D" id="1.10.1040.10">
    <property type="entry name" value="N-(1-d-carboxylethyl)-l-norvaline Dehydrogenase, domain 2"/>
    <property type="match status" value="1"/>
</dbReference>
<dbReference type="SUPFAM" id="SSF51735">
    <property type="entry name" value="NAD(P)-binding Rossmann-fold domains"/>
    <property type="match status" value="1"/>
</dbReference>
<dbReference type="RefSeq" id="WP_044904710.1">
    <property type="nucleotide sequence ID" value="NZ_JQIF01000030.1"/>
</dbReference>
<comment type="catalytic activity">
    <reaction evidence="3">
        <text>D-mannitol 1-phosphate + NAD(+) = beta-D-fructose 6-phosphate + NADH + H(+)</text>
        <dbReference type="Rhea" id="RHEA:19661"/>
        <dbReference type="ChEBI" id="CHEBI:15378"/>
        <dbReference type="ChEBI" id="CHEBI:57540"/>
        <dbReference type="ChEBI" id="CHEBI:57634"/>
        <dbReference type="ChEBI" id="CHEBI:57945"/>
        <dbReference type="ChEBI" id="CHEBI:61381"/>
        <dbReference type="EC" id="1.1.1.17"/>
    </reaction>
</comment>
<keyword evidence="2" id="KW-0520">NAD</keyword>
<evidence type="ECO:0000256" key="1">
    <source>
        <dbReference type="ARBA" id="ARBA00023002"/>
    </source>
</evidence>
<comment type="caution">
    <text evidence="6">The sequence shown here is derived from an EMBL/GenBank/DDBJ whole genome shotgun (WGS) entry which is preliminary data.</text>
</comment>
<dbReference type="PANTHER" id="PTHR30524">
    <property type="entry name" value="MANNITOL-1-PHOSPHATE 5-DEHYDROGENASE"/>
    <property type="match status" value="1"/>
</dbReference>
<accession>A0A099I8M4</accession>
<dbReference type="EMBL" id="JQIF01000030">
    <property type="protein sequence ID" value="KGJ53876.1"/>
    <property type="molecule type" value="Genomic_DNA"/>
</dbReference>
<dbReference type="GO" id="GO:0019592">
    <property type="term" value="P:mannitol catabolic process"/>
    <property type="evidence" value="ECO:0007669"/>
    <property type="project" value="TreeGrafter"/>
</dbReference>
<dbReference type="Pfam" id="PF08125">
    <property type="entry name" value="Mannitol_dh_C"/>
    <property type="match status" value="1"/>
</dbReference>
<evidence type="ECO:0000256" key="3">
    <source>
        <dbReference type="ARBA" id="ARBA00048615"/>
    </source>
</evidence>
<proteinExistence type="predicted"/>
<dbReference type="Gene3D" id="3.40.50.720">
    <property type="entry name" value="NAD(P)-binding Rossmann-like Domain"/>
    <property type="match status" value="1"/>
</dbReference>
<evidence type="ECO:0000259" key="5">
    <source>
        <dbReference type="Pfam" id="PF08125"/>
    </source>
</evidence>
<dbReference type="GO" id="GO:0008926">
    <property type="term" value="F:mannitol-1-phosphate 5-dehydrogenase activity"/>
    <property type="evidence" value="ECO:0007669"/>
    <property type="project" value="UniProtKB-EC"/>
</dbReference>
<evidence type="ECO:0000259" key="4">
    <source>
        <dbReference type="Pfam" id="PF01232"/>
    </source>
</evidence>
<evidence type="ECO:0000256" key="2">
    <source>
        <dbReference type="ARBA" id="ARBA00023027"/>
    </source>
</evidence>
<dbReference type="AlphaFoldDB" id="A0A099I8M4"/>
<evidence type="ECO:0000313" key="6">
    <source>
        <dbReference type="EMBL" id="KGJ53876.1"/>
    </source>
</evidence>
<dbReference type="Pfam" id="PF01232">
    <property type="entry name" value="Mannitol_dh"/>
    <property type="match status" value="1"/>
</dbReference>
<name>A0A099I8M4_CLOIN</name>
<dbReference type="InterPro" id="IPR008927">
    <property type="entry name" value="6-PGluconate_DH-like_C_sf"/>
</dbReference>